<reference evidence="1" key="1">
    <citation type="submission" date="2014-09" db="EMBL/GenBank/DDBJ databases">
        <authorList>
            <person name="Magalhaes I.L.F."/>
            <person name="Oliveira U."/>
            <person name="Santos F.R."/>
            <person name="Vidigal T.H.D.A."/>
            <person name="Brescovit A.D."/>
            <person name="Santos A.J."/>
        </authorList>
    </citation>
    <scope>NUCLEOTIDE SEQUENCE</scope>
    <source>
        <tissue evidence="1">Shoot tissue taken approximately 20 cm above the soil surface</tissue>
    </source>
</reference>
<reference evidence="1" key="2">
    <citation type="journal article" date="2015" name="Data Brief">
        <title>Shoot transcriptome of the giant reed, Arundo donax.</title>
        <authorList>
            <person name="Barrero R.A."/>
            <person name="Guerrero F.D."/>
            <person name="Moolhuijzen P."/>
            <person name="Goolsby J.A."/>
            <person name="Tidwell J."/>
            <person name="Bellgard S.E."/>
            <person name="Bellgard M.I."/>
        </authorList>
    </citation>
    <scope>NUCLEOTIDE SEQUENCE</scope>
    <source>
        <tissue evidence="1">Shoot tissue taken approximately 20 cm above the soil surface</tissue>
    </source>
</reference>
<protein>
    <submittedName>
        <fullName evidence="1">Uncharacterized protein</fullName>
    </submittedName>
</protein>
<sequence length="55" mass="6228">MDEEERLAMKLKDHLKGKRFLIVAANDPYGLVRQEIESAAHGDEIIPLQLEVPSL</sequence>
<accession>A0A0A9BE45</accession>
<organism evidence="1">
    <name type="scientific">Arundo donax</name>
    <name type="common">Giant reed</name>
    <name type="synonym">Donax arundinaceus</name>
    <dbReference type="NCBI Taxonomy" id="35708"/>
    <lineage>
        <taxon>Eukaryota</taxon>
        <taxon>Viridiplantae</taxon>
        <taxon>Streptophyta</taxon>
        <taxon>Embryophyta</taxon>
        <taxon>Tracheophyta</taxon>
        <taxon>Spermatophyta</taxon>
        <taxon>Magnoliopsida</taxon>
        <taxon>Liliopsida</taxon>
        <taxon>Poales</taxon>
        <taxon>Poaceae</taxon>
        <taxon>PACMAD clade</taxon>
        <taxon>Arundinoideae</taxon>
        <taxon>Arundineae</taxon>
        <taxon>Arundo</taxon>
    </lineage>
</organism>
<evidence type="ECO:0000313" key="1">
    <source>
        <dbReference type="EMBL" id="JAD62239.1"/>
    </source>
</evidence>
<proteinExistence type="predicted"/>
<dbReference type="EMBL" id="GBRH01235656">
    <property type="protein sequence ID" value="JAD62239.1"/>
    <property type="molecule type" value="Transcribed_RNA"/>
</dbReference>
<name>A0A0A9BE45_ARUDO</name>
<dbReference type="AlphaFoldDB" id="A0A0A9BE45"/>